<gene>
    <name evidence="2" type="ORF">PYX00_001149</name>
</gene>
<keyword evidence="1" id="KW-0472">Membrane</keyword>
<protein>
    <submittedName>
        <fullName evidence="2">Uncharacterized protein</fullName>
    </submittedName>
</protein>
<accession>A0AAW2IB99</accession>
<keyword evidence="1" id="KW-1133">Transmembrane helix</keyword>
<evidence type="ECO:0000256" key="1">
    <source>
        <dbReference type="SAM" id="Phobius"/>
    </source>
</evidence>
<evidence type="ECO:0000313" key="2">
    <source>
        <dbReference type="EMBL" id="KAL0279642.1"/>
    </source>
</evidence>
<keyword evidence="1" id="KW-0812">Transmembrane</keyword>
<proteinExistence type="predicted"/>
<dbReference type="EMBL" id="JARGDH010000001">
    <property type="protein sequence ID" value="KAL0279642.1"/>
    <property type="molecule type" value="Genomic_DNA"/>
</dbReference>
<comment type="caution">
    <text evidence="2">The sequence shown here is derived from an EMBL/GenBank/DDBJ whole genome shotgun (WGS) entry which is preliminary data.</text>
</comment>
<feature type="transmembrane region" description="Helical" evidence="1">
    <location>
        <begin position="51"/>
        <end position="73"/>
    </location>
</feature>
<reference evidence="2" key="1">
    <citation type="journal article" date="2024" name="Gigascience">
        <title>Chromosome-level genome of the poultry shaft louse Menopon gallinae provides insight into the host-switching and adaptive evolution of parasitic lice.</title>
        <authorList>
            <person name="Xu Y."/>
            <person name="Ma L."/>
            <person name="Liu S."/>
            <person name="Liang Y."/>
            <person name="Liu Q."/>
            <person name="He Z."/>
            <person name="Tian L."/>
            <person name="Duan Y."/>
            <person name="Cai W."/>
            <person name="Li H."/>
            <person name="Song F."/>
        </authorList>
    </citation>
    <scope>NUCLEOTIDE SEQUENCE</scope>
    <source>
        <strain evidence="2">Cailab_2023a</strain>
    </source>
</reference>
<dbReference type="AlphaFoldDB" id="A0AAW2IB99"/>
<sequence length="142" mass="16045">MRVLCVRKPYYTVLLLRLDAFPRSSSAAFFRTFSTLGLVNSFSRTHPQMKLLLRLRSISLVLLLAVAITLHSLEAARSDYFVNDKDSSGNSDGNFLEKSEYHDCFITIKEIKRIGGQCVKIKNQVQGCVAGNTMIPFHHDCM</sequence>
<organism evidence="2">
    <name type="scientific">Menopon gallinae</name>
    <name type="common">poultry shaft louse</name>
    <dbReference type="NCBI Taxonomy" id="328185"/>
    <lineage>
        <taxon>Eukaryota</taxon>
        <taxon>Metazoa</taxon>
        <taxon>Ecdysozoa</taxon>
        <taxon>Arthropoda</taxon>
        <taxon>Hexapoda</taxon>
        <taxon>Insecta</taxon>
        <taxon>Pterygota</taxon>
        <taxon>Neoptera</taxon>
        <taxon>Paraneoptera</taxon>
        <taxon>Psocodea</taxon>
        <taxon>Troctomorpha</taxon>
        <taxon>Phthiraptera</taxon>
        <taxon>Amblycera</taxon>
        <taxon>Menoponidae</taxon>
        <taxon>Menopon</taxon>
    </lineage>
</organism>
<name>A0AAW2IB99_9NEOP</name>